<dbReference type="Proteomes" id="UP001247620">
    <property type="component" value="Unassembled WGS sequence"/>
</dbReference>
<organism evidence="1 2">
    <name type="scientific">Mucilaginibacter pocheonensis</name>
    <dbReference type="NCBI Taxonomy" id="398050"/>
    <lineage>
        <taxon>Bacteria</taxon>
        <taxon>Pseudomonadati</taxon>
        <taxon>Bacteroidota</taxon>
        <taxon>Sphingobacteriia</taxon>
        <taxon>Sphingobacteriales</taxon>
        <taxon>Sphingobacteriaceae</taxon>
        <taxon>Mucilaginibacter</taxon>
    </lineage>
</organism>
<reference evidence="1 2" key="1">
    <citation type="submission" date="2023-07" db="EMBL/GenBank/DDBJ databases">
        <title>Sorghum-associated microbial communities from plants grown in Nebraska, USA.</title>
        <authorList>
            <person name="Schachtman D."/>
        </authorList>
    </citation>
    <scope>NUCLEOTIDE SEQUENCE [LARGE SCALE GENOMIC DNA]</scope>
    <source>
        <strain evidence="1 2">3262</strain>
    </source>
</reference>
<protein>
    <submittedName>
        <fullName evidence="1">Uncharacterized protein</fullName>
    </submittedName>
</protein>
<proteinExistence type="predicted"/>
<dbReference type="EMBL" id="JAVDUU010000001">
    <property type="protein sequence ID" value="MDR6940944.1"/>
    <property type="molecule type" value="Genomic_DNA"/>
</dbReference>
<keyword evidence="2" id="KW-1185">Reference proteome</keyword>
<sequence length="36" mass="4004">MFLLAQYEAITASPSVSTDYYSKAKRTETCAGKEEL</sequence>
<gene>
    <name evidence="1" type="ORF">J2W55_000772</name>
</gene>
<evidence type="ECO:0000313" key="2">
    <source>
        <dbReference type="Proteomes" id="UP001247620"/>
    </source>
</evidence>
<name>A0ABU1T6C9_9SPHI</name>
<accession>A0ABU1T6C9</accession>
<evidence type="ECO:0000313" key="1">
    <source>
        <dbReference type="EMBL" id="MDR6940944.1"/>
    </source>
</evidence>
<comment type="caution">
    <text evidence="1">The sequence shown here is derived from an EMBL/GenBank/DDBJ whole genome shotgun (WGS) entry which is preliminary data.</text>
</comment>